<keyword evidence="1" id="KW-0472">Membrane</keyword>
<feature type="transmembrane region" description="Helical" evidence="1">
    <location>
        <begin position="80"/>
        <end position="98"/>
    </location>
</feature>
<accession>A0ABQ3X4I2</accession>
<evidence type="ECO:0000313" key="3">
    <source>
        <dbReference type="Proteomes" id="UP000612282"/>
    </source>
</evidence>
<organism evidence="2 3">
    <name type="scientific">Actinoplanes couchii</name>
    <dbReference type="NCBI Taxonomy" id="403638"/>
    <lineage>
        <taxon>Bacteria</taxon>
        <taxon>Bacillati</taxon>
        <taxon>Actinomycetota</taxon>
        <taxon>Actinomycetes</taxon>
        <taxon>Micromonosporales</taxon>
        <taxon>Micromonosporaceae</taxon>
        <taxon>Actinoplanes</taxon>
    </lineage>
</organism>
<gene>
    <name evidence="2" type="ORF">Aco03nite_018390</name>
</gene>
<dbReference type="Proteomes" id="UP000612282">
    <property type="component" value="Unassembled WGS sequence"/>
</dbReference>
<keyword evidence="1" id="KW-1133">Transmembrane helix</keyword>
<keyword evidence="3" id="KW-1185">Reference proteome</keyword>
<reference evidence="2 3" key="1">
    <citation type="submission" date="2021-01" db="EMBL/GenBank/DDBJ databases">
        <title>Whole genome shotgun sequence of Actinoplanes couchii NBRC 106145.</title>
        <authorList>
            <person name="Komaki H."/>
            <person name="Tamura T."/>
        </authorList>
    </citation>
    <scope>NUCLEOTIDE SEQUENCE [LARGE SCALE GENOMIC DNA]</scope>
    <source>
        <strain evidence="2 3">NBRC 106145</strain>
    </source>
</reference>
<evidence type="ECO:0000313" key="2">
    <source>
        <dbReference type="EMBL" id="GID53435.1"/>
    </source>
</evidence>
<comment type="caution">
    <text evidence="2">The sequence shown here is derived from an EMBL/GenBank/DDBJ whole genome shotgun (WGS) entry which is preliminary data.</text>
</comment>
<dbReference type="EMBL" id="BOMG01000028">
    <property type="protein sequence ID" value="GID53435.1"/>
    <property type="molecule type" value="Genomic_DNA"/>
</dbReference>
<feature type="transmembrane region" description="Helical" evidence="1">
    <location>
        <begin position="110"/>
        <end position="126"/>
    </location>
</feature>
<name>A0ABQ3X4I2_9ACTN</name>
<feature type="transmembrane region" description="Helical" evidence="1">
    <location>
        <begin position="38"/>
        <end position="60"/>
    </location>
</feature>
<protein>
    <submittedName>
        <fullName evidence="2">Uncharacterized protein</fullName>
    </submittedName>
</protein>
<proteinExistence type="predicted"/>
<keyword evidence="1" id="KW-0812">Transmembrane</keyword>
<evidence type="ECO:0000256" key="1">
    <source>
        <dbReference type="SAM" id="Phobius"/>
    </source>
</evidence>
<sequence>MVGSSTRPFIHRLRSERQCGMTDQQPGTVGMNEGTNNLTLGIAVAILGIIVFALAGLAVIDPVALIGLAPVWLTRPGHASGIAATALTLAISGLLYQAVRIANRGNDETATWLTLAALLMVPWFSLI</sequence>